<comment type="subcellular location">
    <subcellularLocation>
        <location evidence="1">Membrane</location>
        <topology evidence="1">Multi-pass membrane protein</topology>
    </subcellularLocation>
</comment>
<evidence type="ECO:0000313" key="11">
    <source>
        <dbReference type="EMBL" id="KAK8398179.1"/>
    </source>
</evidence>
<dbReference type="EMBL" id="JARAKH010000012">
    <property type="protein sequence ID" value="KAK8398180.1"/>
    <property type="molecule type" value="Genomic_DNA"/>
</dbReference>
<name>A0AAW0UDI6_SCYPA</name>
<dbReference type="PANTHER" id="PTHR23294">
    <property type="entry name" value="ET TRANSLATION PRODUCT-RELATED"/>
    <property type="match status" value="1"/>
</dbReference>
<dbReference type="EMBL" id="JARAKH010000012">
    <property type="protein sequence ID" value="KAK8398179.1"/>
    <property type="molecule type" value="Genomic_DNA"/>
</dbReference>
<evidence type="ECO:0000256" key="1">
    <source>
        <dbReference type="ARBA" id="ARBA00004141"/>
    </source>
</evidence>
<dbReference type="CDD" id="cd17407">
    <property type="entry name" value="MFS_MFSD11"/>
    <property type="match status" value="1"/>
</dbReference>
<evidence type="ECO:0000256" key="4">
    <source>
        <dbReference type="ARBA" id="ARBA00022989"/>
    </source>
</evidence>
<proteinExistence type="inferred from homology"/>
<dbReference type="EMBL" id="JARAKH010000012">
    <property type="protein sequence ID" value="KAK8398194.1"/>
    <property type="molecule type" value="Genomic_DNA"/>
</dbReference>
<feature type="transmembrane region" description="Helical" evidence="10">
    <location>
        <begin position="316"/>
        <end position="338"/>
    </location>
</feature>
<evidence type="ECO:0000313" key="12">
    <source>
        <dbReference type="Proteomes" id="UP001487740"/>
    </source>
</evidence>
<keyword evidence="4 10" id="KW-1133">Transmembrane helix</keyword>
<protein>
    <recommendedName>
        <fullName evidence="7">UNC93-like protein MFSD11</fullName>
    </recommendedName>
    <alternativeName>
        <fullName evidence="8">Major facilitator superfamily domain-containing protein 11</fullName>
    </alternativeName>
</protein>
<feature type="transmembrane region" description="Helical" evidence="10">
    <location>
        <begin position="350"/>
        <end position="369"/>
    </location>
</feature>
<dbReference type="Gene3D" id="1.20.1250.20">
    <property type="entry name" value="MFS general substrate transporter like domains"/>
    <property type="match status" value="2"/>
</dbReference>
<evidence type="ECO:0000256" key="9">
    <source>
        <dbReference type="SAM" id="MobiDB-lite"/>
    </source>
</evidence>
<feature type="transmembrane region" description="Helical" evidence="10">
    <location>
        <begin position="452"/>
        <end position="472"/>
    </location>
</feature>
<dbReference type="EMBL" id="JARAKH010000012">
    <property type="protein sequence ID" value="KAK8398183.1"/>
    <property type="molecule type" value="Genomic_DNA"/>
</dbReference>
<dbReference type="InterPro" id="IPR051617">
    <property type="entry name" value="UNC-93-like_regulator"/>
</dbReference>
<dbReference type="InterPro" id="IPR010291">
    <property type="entry name" value="Ion_channel_UNC-93"/>
</dbReference>
<feature type="transmembrane region" description="Helical" evidence="10">
    <location>
        <begin position="156"/>
        <end position="173"/>
    </location>
</feature>
<feature type="transmembrane region" description="Helical" evidence="10">
    <location>
        <begin position="61"/>
        <end position="79"/>
    </location>
</feature>
<reference evidence="11 12" key="1">
    <citation type="submission" date="2023-03" db="EMBL/GenBank/DDBJ databases">
        <title>High-quality genome of Scylla paramamosain provides insights in environmental adaptation.</title>
        <authorList>
            <person name="Zhang L."/>
        </authorList>
    </citation>
    <scope>NUCLEOTIDE SEQUENCE [LARGE SCALE GENOMIC DNA]</scope>
    <source>
        <strain evidence="11">LZ_2023a</strain>
        <tissue evidence="11">Muscle</tissue>
    </source>
</reference>
<feature type="transmembrane region" description="Helical" evidence="10">
    <location>
        <begin position="226"/>
        <end position="246"/>
    </location>
</feature>
<feature type="transmembrane region" description="Helical" evidence="10">
    <location>
        <begin position="279"/>
        <end position="296"/>
    </location>
</feature>
<evidence type="ECO:0000256" key="3">
    <source>
        <dbReference type="ARBA" id="ARBA00022692"/>
    </source>
</evidence>
<evidence type="ECO:0000256" key="8">
    <source>
        <dbReference type="ARBA" id="ARBA00041910"/>
    </source>
</evidence>
<dbReference type="PANTHER" id="PTHR23294:SF0">
    <property type="entry name" value="UNC93-LIKE PROTEIN MFSD11"/>
    <property type="match status" value="1"/>
</dbReference>
<feature type="transmembrane region" description="Helical" evidence="10">
    <location>
        <begin position="133"/>
        <end position="150"/>
    </location>
</feature>
<feature type="transmembrane region" description="Helical" evidence="10">
    <location>
        <begin position="194"/>
        <end position="214"/>
    </location>
</feature>
<dbReference type="InterPro" id="IPR036259">
    <property type="entry name" value="MFS_trans_sf"/>
</dbReference>
<dbReference type="EMBL" id="JARAKH010000012">
    <property type="protein sequence ID" value="KAK8398174.1"/>
    <property type="molecule type" value="Genomic_DNA"/>
</dbReference>
<comment type="caution">
    <text evidence="11">The sequence shown here is derived from an EMBL/GenBank/DDBJ whole genome shotgun (WGS) entry which is preliminary data.</text>
</comment>
<keyword evidence="3 10" id="KW-0812">Transmembrane</keyword>
<accession>A0AAW0UDI6</accession>
<dbReference type="Pfam" id="PF05978">
    <property type="entry name" value="UNC-93"/>
    <property type="match status" value="1"/>
</dbReference>
<dbReference type="SUPFAM" id="SSF103473">
    <property type="entry name" value="MFS general substrate transporter"/>
    <property type="match status" value="1"/>
</dbReference>
<keyword evidence="12" id="KW-1185">Reference proteome</keyword>
<gene>
    <name evidence="11" type="ORF">O3P69_003832</name>
</gene>
<evidence type="ECO:0000256" key="2">
    <source>
        <dbReference type="ARBA" id="ARBA00009172"/>
    </source>
</evidence>
<feature type="region of interest" description="Disordered" evidence="9">
    <location>
        <begin position="21"/>
        <end position="54"/>
    </location>
</feature>
<sequence>MFNSRRRKSFPNLLDMDDLRPLMLDREEGEPDQHAVECAPEDLPTPQSESELRTQREDRKAFRNILALGFSFMLVFTSFNTNGFMTQVVIRSIQAEDPSFTGSGYISLAVIYAVFASFNWLAPSCLSFLGPKLSMIVGGVTYVIFIAGFLWPHTIILYLTSVLIGIGAALIWTGQGNYLTLMSTQKTISRNSGIFWAMLQTSMLFGNIFVYYQFMGKDIIDQHTRMVVFIVLTVVGVIGVGVMCLLPKPGSEGGGRADDLGGPSTALKKSFALFRTKDMILLSFAFFYTGIALSFFSGVYSACLSSTLRFPDPKRLVGLSGMLIGIGEILGGGVFGIFGSKTVKFGRDPIILLGYVVHMVCFFLIFMNLPTNSPLKGTSDPSHLPNGEPSEVIALLCSFLLGFGDACYNTQIYSILGSVYEDNSGPAFALFKFVQSLSAAACFFYSSVFKLYWHLIILIVFATIGTFTFWMVEWKAHRRLKAKPDTNAFD</sequence>
<feature type="transmembrane region" description="Helical" evidence="10">
    <location>
        <begin position="99"/>
        <end position="121"/>
    </location>
</feature>
<evidence type="ECO:0000256" key="5">
    <source>
        <dbReference type="ARBA" id="ARBA00023136"/>
    </source>
</evidence>
<dbReference type="Proteomes" id="UP001487740">
    <property type="component" value="Unassembled WGS sequence"/>
</dbReference>
<dbReference type="AlphaFoldDB" id="A0AAW0UDI6"/>
<keyword evidence="6" id="KW-0325">Glycoprotein</keyword>
<evidence type="ECO:0000256" key="7">
    <source>
        <dbReference type="ARBA" id="ARBA00040302"/>
    </source>
</evidence>
<comment type="similarity">
    <text evidence="2">Belongs to the unc-93 family.</text>
</comment>
<evidence type="ECO:0000256" key="6">
    <source>
        <dbReference type="ARBA" id="ARBA00023180"/>
    </source>
</evidence>
<keyword evidence="5 10" id="KW-0472">Membrane</keyword>
<feature type="compositionally biased region" description="Basic and acidic residues" evidence="9">
    <location>
        <begin position="21"/>
        <end position="35"/>
    </location>
</feature>
<evidence type="ECO:0000256" key="10">
    <source>
        <dbReference type="SAM" id="Phobius"/>
    </source>
</evidence>
<organism evidence="11 12">
    <name type="scientific">Scylla paramamosain</name>
    <name type="common">Mud crab</name>
    <dbReference type="NCBI Taxonomy" id="85552"/>
    <lineage>
        <taxon>Eukaryota</taxon>
        <taxon>Metazoa</taxon>
        <taxon>Ecdysozoa</taxon>
        <taxon>Arthropoda</taxon>
        <taxon>Crustacea</taxon>
        <taxon>Multicrustacea</taxon>
        <taxon>Malacostraca</taxon>
        <taxon>Eumalacostraca</taxon>
        <taxon>Eucarida</taxon>
        <taxon>Decapoda</taxon>
        <taxon>Pleocyemata</taxon>
        <taxon>Brachyura</taxon>
        <taxon>Eubrachyura</taxon>
        <taxon>Portunoidea</taxon>
        <taxon>Portunidae</taxon>
        <taxon>Portuninae</taxon>
        <taxon>Scylla</taxon>
    </lineage>
</organism>
<dbReference type="GO" id="GO:0016020">
    <property type="term" value="C:membrane"/>
    <property type="evidence" value="ECO:0007669"/>
    <property type="project" value="UniProtKB-SubCell"/>
</dbReference>